<protein>
    <submittedName>
        <fullName evidence="1">Uncharacterized protein</fullName>
    </submittedName>
</protein>
<reference evidence="1" key="1">
    <citation type="journal article" date="2015" name="Nature">
        <title>Complex archaea that bridge the gap between prokaryotes and eukaryotes.</title>
        <authorList>
            <person name="Spang A."/>
            <person name="Saw J.H."/>
            <person name="Jorgensen S.L."/>
            <person name="Zaremba-Niedzwiedzka K."/>
            <person name="Martijn J."/>
            <person name="Lind A.E."/>
            <person name="van Eijk R."/>
            <person name="Schleper C."/>
            <person name="Guy L."/>
            <person name="Ettema T.J."/>
        </authorList>
    </citation>
    <scope>NUCLEOTIDE SEQUENCE</scope>
</reference>
<comment type="caution">
    <text evidence="1">The sequence shown here is derived from an EMBL/GenBank/DDBJ whole genome shotgun (WGS) entry which is preliminary data.</text>
</comment>
<sequence length="82" mass="10509">MFIERRNGERRSLSDLRSWDERRRPERRRPEWRRDVHRRFLSEIDEDRRSGNDQRQDTRRIEIRRLGLDRRAWEFCEETCYS</sequence>
<dbReference type="EMBL" id="LAZR01008591">
    <property type="protein sequence ID" value="KKM77776.1"/>
    <property type="molecule type" value="Genomic_DNA"/>
</dbReference>
<name>A0A0F9KSK8_9ZZZZ</name>
<proteinExistence type="predicted"/>
<evidence type="ECO:0000313" key="1">
    <source>
        <dbReference type="EMBL" id="KKM77776.1"/>
    </source>
</evidence>
<dbReference type="AlphaFoldDB" id="A0A0F9KSK8"/>
<gene>
    <name evidence="1" type="ORF">LCGC14_1366600</name>
</gene>
<organism evidence="1">
    <name type="scientific">marine sediment metagenome</name>
    <dbReference type="NCBI Taxonomy" id="412755"/>
    <lineage>
        <taxon>unclassified sequences</taxon>
        <taxon>metagenomes</taxon>
        <taxon>ecological metagenomes</taxon>
    </lineage>
</organism>
<accession>A0A0F9KSK8</accession>